<evidence type="ECO:0000313" key="4">
    <source>
        <dbReference type="EMBL" id="ALV39981.1"/>
    </source>
</evidence>
<accession>A0A0U3Q6Q3</accession>
<evidence type="ECO:0000313" key="5">
    <source>
        <dbReference type="Proteomes" id="UP000065151"/>
    </source>
</evidence>
<proteinExistence type="predicted"/>
<evidence type="ECO:0000256" key="2">
    <source>
        <dbReference type="ARBA" id="ARBA00023002"/>
    </source>
</evidence>
<keyword evidence="1" id="KW-0521">NADP</keyword>
<organism evidence="4">
    <name type="scientific">Pseudarthrobacter sulfonivorans</name>
    <dbReference type="NCBI Taxonomy" id="121292"/>
    <lineage>
        <taxon>Bacteria</taxon>
        <taxon>Bacillati</taxon>
        <taxon>Actinomycetota</taxon>
        <taxon>Actinomycetes</taxon>
        <taxon>Micrococcales</taxon>
        <taxon>Micrococcaceae</taxon>
        <taxon>Pseudarthrobacter</taxon>
    </lineage>
</organism>
<dbReference type="Pfam" id="PF00107">
    <property type="entry name" value="ADH_zinc_N"/>
    <property type="match status" value="1"/>
</dbReference>
<dbReference type="GO" id="GO:0070402">
    <property type="term" value="F:NADPH binding"/>
    <property type="evidence" value="ECO:0007669"/>
    <property type="project" value="TreeGrafter"/>
</dbReference>
<dbReference type="InterPro" id="IPR036291">
    <property type="entry name" value="NAD(P)-bd_dom_sf"/>
</dbReference>
<evidence type="ECO:0000256" key="1">
    <source>
        <dbReference type="ARBA" id="ARBA00022857"/>
    </source>
</evidence>
<dbReference type="PANTHER" id="PTHR48106">
    <property type="entry name" value="QUINONE OXIDOREDUCTASE PIG3-RELATED"/>
    <property type="match status" value="1"/>
</dbReference>
<dbReference type="EMBL" id="CP013747">
    <property type="protein sequence ID" value="ALV39981.1"/>
    <property type="molecule type" value="Genomic_DNA"/>
</dbReference>
<dbReference type="GO" id="GO:0016651">
    <property type="term" value="F:oxidoreductase activity, acting on NAD(P)H"/>
    <property type="evidence" value="ECO:0007669"/>
    <property type="project" value="TreeGrafter"/>
</dbReference>
<reference evidence="4 5" key="1">
    <citation type="submission" date="2015-12" db="EMBL/GenBank/DDBJ databases">
        <authorList>
            <person name="Shamseldin A."/>
            <person name="Moawad H."/>
            <person name="Abd El-Rahim W.M."/>
            <person name="Sadowsky M.J."/>
        </authorList>
    </citation>
    <scope>NUCLEOTIDE SEQUENCE [LARGE SCALE GENOMIC DNA]</scope>
    <source>
        <strain evidence="4 5">Ar51</strain>
    </source>
</reference>
<dbReference type="InterPro" id="IPR020843">
    <property type="entry name" value="ER"/>
</dbReference>
<keyword evidence="2" id="KW-0560">Oxidoreductase</keyword>
<gene>
    <name evidence="4" type="ORF">AU252_01370</name>
</gene>
<dbReference type="Gene3D" id="3.40.50.720">
    <property type="entry name" value="NAD(P)-binding Rossmann-like Domain"/>
    <property type="match status" value="1"/>
</dbReference>
<feature type="domain" description="Enoyl reductase (ER)" evidence="3">
    <location>
        <begin position="2"/>
        <end position="231"/>
    </location>
</feature>
<dbReference type="STRING" id="121292.AU252_01370"/>
<protein>
    <recommendedName>
        <fullName evidence="3">Enoyl reductase (ER) domain-containing protein</fullName>
    </recommendedName>
</protein>
<dbReference type="SMART" id="SM00829">
    <property type="entry name" value="PKS_ER"/>
    <property type="match status" value="1"/>
</dbReference>
<dbReference type="Gene3D" id="3.90.180.10">
    <property type="entry name" value="Medium-chain alcohol dehydrogenases, catalytic domain"/>
    <property type="match status" value="1"/>
</dbReference>
<evidence type="ECO:0000259" key="3">
    <source>
        <dbReference type="SMART" id="SM00829"/>
    </source>
</evidence>
<sequence length="238" mass="24944">MGLVSEAALADRVLAQQDHLLAVPESISDLAAATLPEAIITGFDALQRARTQLGDRVVIRGVNGGVGLAAYQIAKAMGAVPLGIVRSAQTANNLDRLGVTTVLEDDFVAEIRERNGADVIIELVGGAYIAQDLRVVASGGRIVVVSVAGGNEATIPTNHLLGKRVDLMGTVLRPRTNGEKALLISEVRKHVLPLIADGQLTIPVEGVFPAKSVADAFDHLEKPGKIGKVLLDFENAIS</sequence>
<name>A0A0U3Q6Q3_9MICC</name>
<dbReference type="InterPro" id="IPR013149">
    <property type="entry name" value="ADH-like_C"/>
</dbReference>
<dbReference type="SUPFAM" id="SSF51735">
    <property type="entry name" value="NAD(P)-binding Rossmann-fold domains"/>
    <property type="match status" value="1"/>
</dbReference>
<dbReference type="Proteomes" id="UP000065151">
    <property type="component" value="Chromosome"/>
</dbReference>
<dbReference type="KEGG" id="psul:AU252_01370"/>
<dbReference type="AlphaFoldDB" id="A0A0U3Q6Q3"/>
<dbReference type="PANTHER" id="PTHR48106:SF18">
    <property type="entry name" value="QUINONE OXIDOREDUCTASE PIG3"/>
    <property type="match status" value="1"/>
</dbReference>